<keyword evidence="2" id="KW-0762">Sugar transport</keyword>
<name>A0A8J3F132_9BACI</name>
<dbReference type="PIRSF" id="PIRSF000699">
    <property type="entry name" value="PTS_IILac_III"/>
    <property type="match status" value="1"/>
</dbReference>
<dbReference type="InterPro" id="IPR003188">
    <property type="entry name" value="PTS_IIA_lac/cel"/>
</dbReference>
<keyword evidence="9" id="KW-1185">Reference proteome</keyword>
<evidence type="ECO:0000256" key="2">
    <source>
        <dbReference type="ARBA" id="ARBA00022597"/>
    </source>
</evidence>
<dbReference type="InterPro" id="IPR036542">
    <property type="entry name" value="PTS_IIA_lac/cel_sf"/>
</dbReference>
<evidence type="ECO:0000313" key="8">
    <source>
        <dbReference type="EMBL" id="GGI16171.1"/>
    </source>
</evidence>
<dbReference type="GO" id="GO:0009401">
    <property type="term" value="P:phosphoenolpyruvate-dependent sugar phosphotransferase system"/>
    <property type="evidence" value="ECO:0007669"/>
    <property type="project" value="UniProtKB-KW"/>
</dbReference>
<proteinExistence type="predicted"/>
<evidence type="ECO:0000256" key="7">
    <source>
        <dbReference type="PROSITE-ProRule" id="PRU00418"/>
    </source>
</evidence>
<sequence length="110" mass="12273">MSTIVNVEQTAFQLILHAGNAKSSLMEAMQAARAGNLDEAHSKIEEAKVELNHAHHAQTSLIQGEARGEKVELNILLIHAQDHLMNALTMRELVTEIIHLHEKINKKIIE</sequence>
<organism evidence="8 9">
    <name type="scientific">Gottfriedia solisilvae</name>
    <dbReference type="NCBI Taxonomy" id="1516104"/>
    <lineage>
        <taxon>Bacteria</taxon>
        <taxon>Bacillati</taxon>
        <taxon>Bacillota</taxon>
        <taxon>Bacilli</taxon>
        <taxon>Bacillales</taxon>
        <taxon>Bacillaceae</taxon>
        <taxon>Gottfriedia</taxon>
    </lineage>
</organism>
<dbReference type="GO" id="GO:0046872">
    <property type="term" value="F:metal ion binding"/>
    <property type="evidence" value="ECO:0007669"/>
    <property type="project" value="UniProtKB-KW"/>
</dbReference>
<keyword evidence="1" id="KW-0813">Transport</keyword>
<evidence type="ECO:0000256" key="5">
    <source>
        <dbReference type="PIRSR" id="PIRSR000699-1"/>
    </source>
</evidence>
<feature type="binding site" evidence="6">
    <location>
        <position position="82"/>
    </location>
    <ligand>
        <name>Mg(2+)</name>
        <dbReference type="ChEBI" id="CHEBI:18420"/>
        <note>ligand shared between all trimeric partners</note>
    </ligand>
</feature>
<dbReference type="GO" id="GO:0016740">
    <property type="term" value="F:transferase activity"/>
    <property type="evidence" value="ECO:0007669"/>
    <property type="project" value="UniProtKB-KW"/>
</dbReference>
<evidence type="ECO:0000256" key="3">
    <source>
        <dbReference type="ARBA" id="ARBA00022679"/>
    </source>
</evidence>
<evidence type="ECO:0000256" key="4">
    <source>
        <dbReference type="ARBA" id="ARBA00022683"/>
    </source>
</evidence>
<accession>A0A8J3F132</accession>
<keyword evidence="3" id="KW-0808">Transferase</keyword>
<dbReference type="Proteomes" id="UP000626244">
    <property type="component" value="Unassembled WGS sequence"/>
</dbReference>
<dbReference type="Gene3D" id="1.20.58.80">
    <property type="entry name" value="Phosphotransferase system, lactose/cellobiose-type IIA subunit"/>
    <property type="match status" value="1"/>
</dbReference>
<keyword evidence="4" id="KW-0598">Phosphotransferase system</keyword>
<feature type="active site" description="Tele-phosphohistidine intermediate" evidence="5">
    <location>
        <position position="79"/>
    </location>
</feature>
<dbReference type="EMBL" id="BMHB01000002">
    <property type="protein sequence ID" value="GGI16171.1"/>
    <property type="molecule type" value="Genomic_DNA"/>
</dbReference>
<protein>
    <submittedName>
        <fullName evidence="8">Lichenan-specific phosphotransferase enzyme IIA component</fullName>
    </submittedName>
</protein>
<dbReference type="OrthoDB" id="350602at2"/>
<keyword evidence="6" id="KW-0479">Metal-binding</keyword>
<keyword evidence="6" id="KW-0460">Magnesium</keyword>
<comment type="cofactor">
    <cofactor evidence="6">
        <name>Mg(2+)</name>
        <dbReference type="ChEBI" id="CHEBI:18420"/>
    </cofactor>
    <text evidence="6">Binds 1 Mg(2+) ion per trimer.</text>
</comment>
<dbReference type="PANTHER" id="PTHR34382">
    <property type="entry name" value="PTS SYSTEM N,N'-DIACETYLCHITOBIOSE-SPECIFIC EIIA COMPONENT"/>
    <property type="match status" value="1"/>
</dbReference>
<dbReference type="PROSITE" id="PS51095">
    <property type="entry name" value="PTS_EIIA_TYPE_3"/>
    <property type="match status" value="1"/>
</dbReference>
<reference evidence="9" key="1">
    <citation type="journal article" date="2019" name="Int. J. Syst. Evol. Microbiol.">
        <title>The Global Catalogue of Microorganisms (GCM) 10K type strain sequencing project: providing services to taxonomists for standard genome sequencing and annotation.</title>
        <authorList>
            <consortium name="The Broad Institute Genomics Platform"/>
            <consortium name="The Broad Institute Genome Sequencing Center for Infectious Disease"/>
            <person name="Wu L."/>
            <person name="Ma J."/>
        </authorList>
    </citation>
    <scope>NUCLEOTIDE SEQUENCE [LARGE SCALE GENOMIC DNA]</scope>
    <source>
        <strain evidence="9">CGMCC 1.14993</strain>
    </source>
</reference>
<gene>
    <name evidence="8" type="primary">licA</name>
    <name evidence="8" type="ORF">GCM10007380_31630</name>
</gene>
<evidence type="ECO:0000256" key="1">
    <source>
        <dbReference type="ARBA" id="ARBA00022448"/>
    </source>
</evidence>
<dbReference type="CDD" id="cd00215">
    <property type="entry name" value="PTS_IIA_lac"/>
    <property type="match status" value="1"/>
</dbReference>
<dbReference type="SUPFAM" id="SSF46973">
    <property type="entry name" value="Enzyme IIa from lactose specific PTS, IIa-lac"/>
    <property type="match status" value="1"/>
</dbReference>
<dbReference type="PANTHER" id="PTHR34382:SF7">
    <property type="entry name" value="PTS SYSTEM N,N'-DIACETYLCHITOBIOSE-SPECIFIC EIIA COMPONENT"/>
    <property type="match status" value="1"/>
</dbReference>
<dbReference type="RefSeq" id="WP_088000771.1">
    <property type="nucleotide sequence ID" value="NZ_BMHB01000002.1"/>
</dbReference>
<feature type="modified residue" description="Phosphohistidine; by HPr" evidence="7">
    <location>
        <position position="79"/>
    </location>
</feature>
<dbReference type="AlphaFoldDB" id="A0A8J3F132"/>
<comment type="caution">
    <text evidence="8">The sequence shown here is derived from an EMBL/GenBank/DDBJ whole genome shotgun (WGS) entry which is preliminary data.</text>
</comment>
<evidence type="ECO:0000256" key="6">
    <source>
        <dbReference type="PIRSR" id="PIRSR000699-2"/>
    </source>
</evidence>
<dbReference type="Pfam" id="PF02255">
    <property type="entry name" value="PTS_IIA"/>
    <property type="match status" value="1"/>
</dbReference>
<evidence type="ECO:0000313" key="9">
    <source>
        <dbReference type="Proteomes" id="UP000626244"/>
    </source>
</evidence>